<dbReference type="Proteomes" id="UP000772434">
    <property type="component" value="Unassembled WGS sequence"/>
</dbReference>
<comment type="caution">
    <text evidence="1">The sequence shown here is derived from an EMBL/GenBank/DDBJ whole genome shotgun (WGS) entry which is preliminary data.</text>
</comment>
<proteinExistence type="predicted"/>
<organism evidence="1 2">
    <name type="scientific">Rhodocollybia butyracea</name>
    <dbReference type="NCBI Taxonomy" id="206335"/>
    <lineage>
        <taxon>Eukaryota</taxon>
        <taxon>Fungi</taxon>
        <taxon>Dikarya</taxon>
        <taxon>Basidiomycota</taxon>
        <taxon>Agaricomycotina</taxon>
        <taxon>Agaricomycetes</taxon>
        <taxon>Agaricomycetidae</taxon>
        <taxon>Agaricales</taxon>
        <taxon>Marasmiineae</taxon>
        <taxon>Omphalotaceae</taxon>
        <taxon>Rhodocollybia</taxon>
    </lineage>
</organism>
<sequence>MYTLCHKDQMLDFNVDELLASSGTQLDPEINLQAPADVVSISKLAEGGFNRTFIDILTRSCFLLVNRSFVKRLGSDHLVLVNGVGNRFDCGRLIRRPIDDYAAIVFFAWPRIKLAALGSSPLFSILSGEIVANS</sequence>
<dbReference type="EMBL" id="JADNRY010000064">
    <property type="protein sequence ID" value="KAF9068199.1"/>
    <property type="molecule type" value="Genomic_DNA"/>
</dbReference>
<accession>A0A9P5PRU8</accession>
<name>A0A9P5PRU8_9AGAR</name>
<evidence type="ECO:0000313" key="1">
    <source>
        <dbReference type="EMBL" id="KAF9068199.1"/>
    </source>
</evidence>
<dbReference type="OrthoDB" id="2831558at2759"/>
<reference evidence="1" key="1">
    <citation type="submission" date="2020-11" db="EMBL/GenBank/DDBJ databases">
        <authorList>
            <consortium name="DOE Joint Genome Institute"/>
            <person name="Ahrendt S."/>
            <person name="Riley R."/>
            <person name="Andreopoulos W."/>
            <person name="Labutti K."/>
            <person name="Pangilinan J."/>
            <person name="Ruiz-Duenas F.J."/>
            <person name="Barrasa J.M."/>
            <person name="Sanchez-Garcia M."/>
            <person name="Camarero S."/>
            <person name="Miyauchi S."/>
            <person name="Serrano A."/>
            <person name="Linde D."/>
            <person name="Babiker R."/>
            <person name="Drula E."/>
            <person name="Ayuso-Fernandez I."/>
            <person name="Pacheco R."/>
            <person name="Padilla G."/>
            <person name="Ferreira P."/>
            <person name="Barriuso J."/>
            <person name="Kellner H."/>
            <person name="Castanera R."/>
            <person name="Alfaro M."/>
            <person name="Ramirez L."/>
            <person name="Pisabarro A.G."/>
            <person name="Kuo A."/>
            <person name="Tritt A."/>
            <person name="Lipzen A."/>
            <person name="He G."/>
            <person name="Yan M."/>
            <person name="Ng V."/>
            <person name="Cullen D."/>
            <person name="Martin F."/>
            <person name="Rosso M.-N."/>
            <person name="Henrissat B."/>
            <person name="Hibbett D."/>
            <person name="Martinez A.T."/>
            <person name="Grigoriev I.V."/>
        </authorList>
    </citation>
    <scope>NUCLEOTIDE SEQUENCE</scope>
    <source>
        <strain evidence="1">AH 40177</strain>
    </source>
</reference>
<gene>
    <name evidence="1" type="ORF">BDP27DRAFT_1364354</name>
</gene>
<evidence type="ECO:0000313" key="2">
    <source>
        <dbReference type="Proteomes" id="UP000772434"/>
    </source>
</evidence>
<dbReference type="AlphaFoldDB" id="A0A9P5PRU8"/>
<keyword evidence="2" id="KW-1185">Reference proteome</keyword>
<protein>
    <submittedName>
        <fullName evidence="1">Uncharacterized protein</fullName>
    </submittedName>
</protein>